<evidence type="ECO:0000256" key="1">
    <source>
        <dbReference type="ARBA" id="ARBA00004651"/>
    </source>
</evidence>
<dbReference type="GO" id="GO:0008324">
    <property type="term" value="F:monoatomic cation transmembrane transporter activity"/>
    <property type="evidence" value="ECO:0007669"/>
    <property type="project" value="InterPro"/>
</dbReference>
<dbReference type="Gene3D" id="3.30.70.1450">
    <property type="entry name" value="Regulator of K+ conductance, C-terminal domain"/>
    <property type="match status" value="2"/>
</dbReference>
<evidence type="ECO:0000259" key="9">
    <source>
        <dbReference type="PROSITE" id="PS51202"/>
    </source>
</evidence>
<organism evidence="10 11">
    <name type="scientific">Candidatus [Bacteroides] periocalifornicus</name>
    <dbReference type="NCBI Taxonomy" id="1702214"/>
    <lineage>
        <taxon>Bacteria</taxon>
        <taxon>Pseudomonadati</taxon>
        <taxon>Bacteroidota</taxon>
    </lineage>
</organism>
<evidence type="ECO:0000256" key="3">
    <source>
        <dbReference type="ARBA" id="ARBA00022448"/>
    </source>
</evidence>
<feature type="domain" description="RCK C-terminal" evidence="9">
    <location>
        <begin position="261"/>
        <end position="344"/>
    </location>
</feature>
<evidence type="ECO:0000256" key="7">
    <source>
        <dbReference type="ARBA" id="ARBA00023136"/>
    </source>
</evidence>
<evidence type="ECO:0000256" key="8">
    <source>
        <dbReference type="SAM" id="Phobius"/>
    </source>
</evidence>
<feature type="transmembrane region" description="Helical" evidence="8">
    <location>
        <begin position="443"/>
        <end position="465"/>
    </location>
</feature>
<dbReference type="InterPro" id="IPR036721">
    <property type="entry name" value="RCK_C_sf"/>
</dbReference>
<dbReference type="Proteomes" id="UP000054172">
    <property type="component" value="Unassembled WGS sequence"/>
</dbReference>
<evidence type="ECO:0000256" key="4">
    <source>
        <dbReference type="ARBA" id="ARBA00022475"/>
    </source>
</evidence>
<dbReference type="STRING" id="1702214.AL399_08325"/>
<gene>
    <name evidence="10" type="ORF">AL399_08325</name>
</gene>
<comment type="similarity">
    <text evidence="2">Belongs to the AAE transporter (TC 2.A.81) family.</text>
</comment>
<evidence type="ECO:0000256" key="6">
    <source>
        <dbReference type="ARBA" id="ARBA00022989"/>
    </source>
</evidence>
<keyword evidence="6 8" id="KW-1133">Transmembrane helix</keyword>
<dbReference type="SUPFAM" id="SSF116726">
    <property type="entry name" value="TrkA C-terminal domain-like"/>
    <property type="match status" value="2"/>
</dbReference>
<keyword evidence="4" id="KW-1003">Cell membrane</keyword>
<evidence type="ECO:0000313" key="10">
    <source>
        <dbReference type="EMBL" id="KQM08267.1"/>
    </source>
</evidence>
<dbReference type="GO" id="GO:0006813">
    <property type="term" value="P:potassium ion transport"/>
    <property type="evidence" value="ECO:0007669"/>
    <property type="project" value="InterPro"/>
</dbReference>
<protein>
    <submittedName>
        <fullName evidence="10">Transporter</fullName>
    </submittedName>
</protein>
<feature type="transmembrane region" description="Helical" evidence="8">
    <location>
        <begin position="477"/>
        <end position="499"/>
    </location>
</feature>
<feature type="transmembrane region" description="Helical" evidence="8">
    <location>
        <begin position="31"/>
        <end position="50"/>
    </location>
</feature>
<feature type="transmembrane region" description="Helical" evidence="8">
    <location>
        <begin position="419"/>
        <end position="437"/>
    </location>
</feature>
<dbReference type="Pfam" id="PF06826">
    <property type="entry name" value="Asp-Al_Ex"/>
    <property type="match status" value="2"/>
</dbReference>
<feature type="transmembrane region" description="Helical" evidence="8">
    <location>
        <begin position="56"/>
        <end position="77"/>
    </location>
</feature>
<comment type="subcellular location">
    <subcellularLocation>
        <location evidence="1">Cell membrane</location>
        <topology evidence="1">Multi-pass membrane protein</topology>
    </subcellularLocation>
</comment>
<dbReference type="EMBL" id="LIIK01000051">
    <property type="protein sequence ID" value="KQM08267.1"/>
    <property type="molecule type" value="Genomic_DNA"/>
</dbReference>
<dbReference type="Pfam" id="PF02080">
    <property type="entry name" value="TrkA_C"/>
    <property type="match status" value="2"/>
</dbReference>
<evidence type="ECO:0000313" key="11">
    <source>
        <dbReference type="Proteomes" id="UP000054172"/>
    </source>
</evidence>
<comment type="caution">
    <text evidence="10">The sequence shown here is derived from an EMBL/GenBank/DDBJ whole genome shotgun (WGS) entry which is preliminary data.</text>
</comment>
<dbReference type="GO" id="GO:0005886">
    <property type="term" value="C:plasma membrane"/>
    <property type="evidence" value="ECO:0007669"/>
    <property type="project" value="UniProtKB-SubCell"/>
</dbReference>
<dbReference type="PROSITE" id="PS51202">
    <property type="entry name" value="RCK_C"/>
    <property type="match status" value="2"/>
</dbReference>
<dbReference type="AlphaFoldDB" id="A0A0Q4B5J6"/>
<feature type="transmembrane region" description="Helical" evidence="8">
    <location>
        <begin position="354"/>
        <end position="372"/>
    </location>
</feature>
<feature type="transmembrane region" description="Helical" evidence="8">
    <location>
        <begin position="89"/>
        <end position="109"/>
    </location>
</feature>
<dbReference type="InterPro" id="IPR006512">
    <property type="entry name" value="YidE_YbjL"/>
</dbReference>
<feature type="domain" description="RCK C-terminal" evidence="9">
    <location>
        <begin position="176"/>
        <end position="260"/>
    </location>
</feature>
<keyword evidence="7 8" id="KW-0472">Membrane</keyword>
<keyword evidence="5 8" id="KW-0812">Transmembrane</keyword>
<dbReference type="PATRIC" id="fig|1702214.3.peg.1761"/>
<feature type="transmembrane region" description="Helical" evidence="8">
    <location>
        <begin position="144"/>
        <end position="164"/>
    </location>
</feature>
<feature type="transmembrane region" description="Helical" evidence="8">
    <location>
        <begin position="6"/>
        <end position="24"/>
    </location>
</feature>
<name>A0A0Q4B5J6_9BACT</name>
<sequence>MLTYLRETPIFALFIIIAIGFVVGKINIKGFSFDVAAVIFVALLFGHYGIVVSPVLQTMGLVLFIFTVGLQAGPGFFDSFKSRGRKYVVLAFLLVLVSLVTAVVLKYAFGLPADILAGILCGALTSTPGLSVAIESTGSPLASIGYGIAYPFGVIGVILFVKLLPKLLRINLKEVHEASSTKEHDHSIRYLAFRVANAPVFGKKLSEIRLRDMTGATVSRVQHGKDVVPPTPDTVLEEGDIIRAVGTPEALESVKLLVGPVVESSLSLSHGYHVVGLLVTNKAIVNQTLSQVRMEYGSNLLVTRVRRSGIDMSPSPHFTFRFGDKVTVACHDSDLEKLKGIFGNNAKVLSDTDFFPIALGIVLGILLGNVHMSVGHSFSVSLGLTGGVLIAALVLSNLGKTGPILWTMTGAANNLLRQLGLLLFLAGVGTSAGTSLVRTLSEAGISLLVVGAIITLVPMVTTVLLNAWLFKVNIFELFGVLTGGMTSTPGLAACESMAFDETPSVVYATVYPIAMVALLLAVKMVAAL</sequence>
<reference evidence="10" key="1">
    <citation type="submission" date="2015-08" db="EMBL/GenBank/DDBJ databases">
        <title>Candidatus Bacteriodes Periocalifornicus.</title>
        <authorList>
            <person name="McLean J.S."/>
            <person name="Kelley S."/>
        </authorList>
    </citation>
    <scope>NUCLEOTIDE SEQUENCE [LARGE SCALE GENOMIC DNA]</scope>
    <source>
        <strain evidence="10">12B</strain>
    </source>
</reference>
<evidence type="ECO:0000256" key="2">
    <source>
        <dbReference type="ARBA" id="ARBA00009854"/>
    </source>
</evidence>
<feature type="transmembrane region" description="Helical" evidence="8">
    <location>
        <begin position="505"/>
        <end position="526"/>
    </location>
</feature>
<dbReference type="InterPro" id="IPR006037">
    <property type="entry name" value="RCK_C"/>
</dbReference>
<dbReference type="InterPro" id="IPR050144">
    <property type="entry name" value="AAE_transporter"/>
</dbReference>
<accession>A0A0Q4B5J6</accession>
<feature type="transmembrane region" description="Helical" evidence="8">
    <location>
        <begin position="378"/>
        <end position="398"/>
    </location>
</feature>
<proteinExistence type="inferred from homology"/>
<keyword evidence="3" id="KW-0813">Transport</keyword>
<dbReference type="NCBIfam" id="TIGR01625">
    <property type="entry name" value="YidE_YbjL_dupl"/>
    <property type="match status" value="2"/>
</dbReference>
<dbReference type="PANTHER" id="PTHR30445">
    <property type="entry name" value="K(+)_H(+) ANTIPORTER SUBUNIT KHTT"/>
    <property type="match status" value="1"/>
</dbReference>
<dbReference type="PANTHER" id="PTHR30445:SF3">
    <property type="entry name" value="TRANSPORT PROTEIN YIDE-RELATED"/>
    <property type="match status" value="1"/>
</dbReference>
<keyword evidence="11" id="KW-1185">Reference proteome</keyword>
<evidence type="ECO:0000256" key="5">
    <source>
        <dbReference type="ARBA" id="ARBA00022692"/>
    </source>
</evidence>